<accession>A0A9X3N996</accession>
<dbReference type="Proteomes" id="UP001147653">
    <property type="component" value="Unassembled WGS sequence"/>
</dbReference>
<dbReference type="RefSeq" id="WP_270024276.1">
    <property type="nucleotide sequence ID" value="NZ_JAPDDP010000008.1"/>
</dbReference>
<dbReference type="AlphaFoldDB" id="A0A9X3N996"/>
<proteinExistence type="predicted"/>
<protein>
    <submittedName>
        <fullName evidence="1">Uncharacterized protein</fullName>
    </submittedName>
</protein>
<organism evidence="1 2">
    <name type="scientific">Solirubrobacter phytolaccae</name>
    <dbReference type="NCBI Taxonomy" id="1404360"/>
    <lineage>
        <taxon>Bacteria</taxon>
        <taxon>Bacillati</taxon>
        <taxon>Actinomycetota</taxon>
        <taxon>Thermoleophilia</taxon>
        <taxon>Solirubrobacterales</taxon>
        <taxon>Solirubrobacteraceae</taxon>
        <taxon>Solirubrobacter</taxon>
    </lineage>
</organism>
<name>A0A9X3N996_9ACTN</name>
<keyword evidence="2" id="KW-1185">Reference proteome</keyword>
<evidence type="ECO:0000313" key="1">
    <source>
        <dbReference type="EMBL" id="MDA0179966.1"/>
    </source>
</evidence>
<comment type="caution">
    <text evidence="1">The sequence shown here is derived from an EMBL/GenBank/DDBJ whole genome shotgun (WGS) entry which is preliminary data.</text>
</comment>
<reference evidence="1" key="1">
    <citation type="submission" date="2022-10" db="EMBL/GenBank/DDBJ databases">
        <title>The WGS of Solirubrobacter phytolaccae KCTC 29190.</title>
        <authorList>
            <person name="Jiang Z."/>
        </authorList>
    </citation>
    <scope>NUCLEOTIDE SEQUENCE</scope>
    <source>
        <strain evidence="1">KCTC 29190</strain>
    </source>
</reference>
<dbReference type="EMBL" id="JAPDDP010000008">
    <property type="protein sequence ID" value="MDA0179966.1"/>
    <property type="molecule type" value="Genomic_DNA"/>
</dbReference>
<evidence type="ECO:0000313" key="2">
    <source>
        <dbReference type="Proteomes" id="UP001147653"/>
    </source>
</evidence>
<sequence>MKPQFAKVLDVVTHDGMQVVEAKGAIDLSGDEEMVDVWVKIVQPWDKSAHAKGVVAFGQGTKDLAPAPDAARQGGSERVTEWTADVVCAAGEFKTDKARAEATIIMRDKPDGEIPGMVLEVWWWEVVDLSVEPPPAQSAS</sequence>
<gene>
    <name evidence="1" type="ORF">OJ997_06645</name>
</gene>